<feature type="domain" description="FIST C-domain" evidence="1">
    <location>
        <begin position="194"/>
        <end position="318"/>
    </location>
</feature>
<dbReference type="EMBL" id="BSOG01000001">
    <property type="protein sequence ID" value="GLR11566.1"/>
    <property type="molecule type" value="Genomic_DNA"/>
</dbReference>
<comment type="caution">
    <text evidence="2">The sequence shown here is derived from an EMBL/GenBank/DDBJ whole genome shotgun (WGS) entry which is preliminary data.</text>
</comment>
<dbReference type="InterPro" id="IPR019494">
    <property type="entry name" value="FIST_C"/>
</dbReference>
<keyword evidence="3" id="KW-1185">Reference proteome</keyword>
<reference evidence="3" key="1">
    <citation type="journal article" date="2019" name="Int. J. Syst. Evol. Microbiol.">
        <title>The Global Catalogue of Microorganisms (GCM) 10K type strain sequencing project: providing services to taxonomists for standard genome sequencing and annotation.</title>
        <authorList>
            <consortium name="The Broad Institute Genomics Platform"/>
            <consortium name="The Broad Institute Genome Sequencing Center for Infectious Disease"/>
            <person name="Wu L."/>
            <person name="Ma J."/>
        </authorList>
    </citation>
    <scope>NUCLEOTIDE SEQUENCE [LARGE SCALE GENOMIC DNA]</scope>
    <source>
        <strain evidence="3">NBRC 110044</strain>
    </source>
</reference>
<dbReference type="Pfam" id="PF10442">
    <property type="entry name" value="FIST_C"/>
    <property type="match status" value="1"/>
</dbReference>
<organism evidence="2 3">
    <name type="scientific">Chitinimonas prasina</name>
    <dbReference type="NCBI Taxonomy" id="1434937"/>
    <lineage>
        <taxon>Bacteria</taxon>
        <taxon>Pseudomonadati</taxon>
        <taxon>Pseudomonadota</taxon>
        <taxon>Betaproteobacteria</taxon>
        <taxon>Neisseriales</taxon>
        <taxon>Chitinibacteraceae</taxon>
        <taxon>Chitinimonas</taxon>
    </lineage>
</organism>
<accession>A0ABQ5YDF2</accession>
<evidence type="ECO:0000313" key="3">
    <source>
        <dbReference type="Proteomes" id="UP001156706"/>
    </source>
</evidence>
<dbReference type="Proteomes" id="UP001156706">
    <property type="component" value="Unassembled WGS sequence"/>
</dbReference>
<proteinExistence type="predicted"/>
<evidence type="ECO:0000259" key="1">
    <source>
        <dbReference type="SMART" id="SM01204"/>
    </source>
</evidence>
<gene>
    <name evidence="2" type="ORF">GCM10007907_03560</name>
</gene>
<name>A0ABQ5YDF2_9NEIS</name>
<sequence length="335" mass="35151">MSTRYASGLAHASRPSPRLAADAVEQALSKLGEQRAAAVLLFLSADFAHDPRPALVAAARTAQTLAVAGCTALGVMNEDDWLVDTPAAAAMLIQQLPPAQADTPRLTLAAPNTLDLAWLETGWARYGGIAGDATGVGPYKVWRQGQIAADGKAELALPASDVLVSRGLSPVSPAFTVTGIAGFELQSLDGRMAAATLRRSMVSLPELHELALATLDEDSQPSQCWPLVSLNPDGSVTVAARLFPGERVVWMRRTAATALTEVQAMASQPAPAAGLLFSCAGRGPALHDGQDREWQTLVRAWPGTPLAGFYGNGQLARLDGANRLLHQSLVLAKLD</sequence>
<protein>
    <recommendedName>
        <fullName evidence="1">FIST C-domain domain-containing protein</fullName>
    </recommendedName>
</protein>
<dbReference type="SMART" id="SM01204">
    <property type="entry name" value="FIST_C"/>
    <property type="match status" value="1"/>
</dbReference>
<dbReference type="RefSeq" id="WP_284194716.1">
    <property type="nucleotide sequence ID" value="NZ_BSOG01000001.1"/>
</dbReference>
<evidence type="ECO:0000313" key="2">
    <source>
        <dbReference type="EMBL" id="GLR11566.1"/>
    </source>
</evidence>